<dbReference type="GO" id="GO:0015074">
    <property type="term" value="P:DNA integration"/>
    <property type="evidence" value="ECO:0007669"/>
    <property type="project" value="UniProtKB-KW"/>
</dbReference>
<name>A0A227KIN2_9BURK</name>
<dbReference type="PANTHER" id="PTHR30629">
    <property type="entry name" value="PROPHAGE INTEGRASE"/>
    <property type="match status" value="1"/>
</dbReference>
<keyword evidence="8" id="KW-1185">Reference proteome</keyword>
<gene>
    <name evidence="7" type="ORF">ADH67_07525</name>
</gene>
<dbReference type="InterPro" id="IPR038488">
    <property type="entry name" value="Integrase_DNA-bd_sf"/>
</dbReference>
<dbReference type="Pfam" id="PF00589">
    <property type="entry name" value="Phage_integrase"/>
    <property type="match status" value="1"/>
</dbReference>
<evidence type="ECO:0000313" key="7">
    <source>
        <dbReference type="EMBL" id="OXE47633.1"/>
    </source>
</evidence>
<dbReference type="EMBL" id="NHMP01000004">
    <property type="protein sequence ID" value="OXE47633.1"/>
    <property type="molecule type" value="Genomic_DNA"/>
</dbReference>
<dbReference type="Gene3D" id="3.30.160.390">
    <property type="entry name" value="Integrase, DNA-binding domain"/>
    <property type="match status" value="1"/>
</dbReference>
<sequence>MPQRAKELSALAVKRLTEVGFYFLGGVPGFALKVQKNSASYVLRYSDAYGKKHDVFIGPRSVLSLSQARGIALELKAKILAGRDPLEEKKQARQKIKEEKKQQQIPNFEKVANDWLKDRARNGFFRNNPEGEIRTFWVLNRHIFPKLGAKSINAITPEMIRDIIGPLWETKTNTAQKALTYLRQIFNWSIALRIREDRENPADLRSALGVLLEPQKRNRREKENHAAISVEELPALYAALDKLQGTSPRACQFAILTASRSKAVRLATWDEFDLENKIWNIPLEHDKMKQAKRDRTILLSDEAVQLLKDLPRYTGQTKVFLSNQMQTLSDMTMSMVLRRLHKKQKNIDGIGWIDKEKSQRTEKDCIVTPHGCARATFRTWAKDDTIGNNKVFDQEAVELCLLHSKRDVYNGAYDRARLLTERRKIMDAWGKYCISAVREKTSQIKDS</sequence>
<dbReference type="PANTHER" id="PTHR30629:SF2">
    <property type="entry name" value="PROPHAGE INTEGRASE INTS-RELATED"/>
    <property type="match status" value="1"/>
</dbReference>
<organism evidence="7 8">
    <name type="scientific">Turicimonas muris</name>
    <dbReference type="NCBI Taxonomy" id="1796652"/>
    <lineage>
        <taxon>Bacteria</taxon>
        <taxon>Pseudomonadati</taxon>
        <taxon>Pseudomonadota</taxon>
        <taxon>Betaproteobacteria</taxon>
        <taxon>Burkholderiales</taxon>
        <taxon>Sutterellaceae</taxon>
        <taxon>Turicimonas</taxon>
    </lineage>
</organism>
<evidence type="ECO:0000313" key="8">
    <source>
        <dbReference type="Proteomes" id="UP000214610"/>
    </source>
</evidence>
<dbReference type="InterPro" id="IPR011010">
    <property type="entry name" value="DNA_brk_join_enz"/>
</dbReference>
<dbReference type="InterPro" id="IPR053876">
    <property type="entry name" value="Phage_int_M"/>
</dbReference>
<accession>A0A227KIN2</accession>
<dbReference type="SUPFAM" id="SSF56349">
    <property type="entry name" value="DNA breaking-rejoining enzymes"/>
    <property type="match status" value="1"/>
</dbReference>
<dbReference type="CDD" id="cd00801">
    <property type="entry name" value="INT_P4_C"/>
    <property type="match status" value="1"/>
</dbReference>
<comment type="similarity">
    <text evidence="1">Belongs to the 'phage' integrase family.</text>
</comment>
<proteinExistence type="inferred from homology"/>
<dbReference type="RefSeq" id="WP_066595052.1">
    <property type="nucleotide sequence ID" value="NZ_CAJTBZ010000041.1"/>
</dbReference>
<dbReference type="InterPro" id="IPR044068">
    <property type="entry name" value="CB"/>
</dbReference>
<evidence type="ECO:0000259" key="6">
    <source>
        <dbReference type="PROSITE" id="PS51900"/>
    </source>
</evidence>
<dbReference type="AlphaFoldDB" id="A0A227KIN2"/>
<evidence type="ECO:0000256" key="1">
    <source>
        <dbReference type="ARBA" id="ARBA00008857"/>
    </source>
</evidence>
<comment type="caution">
    <text evidence="7">The sequence shown here is derived from an EMBL/GenBank/DDBJ whole genome shotgun (WGS) entry which is preliminary data.</text>
</comment>
<keyword evidence="4" id="KW-0233">DNA recombination</keyword>
<dbReference type="InterPro" id="IPR010998">
    <property type="entry name" value="Integrase_recombinase_N"/>
</dbReference>
<keyword evidence="2" id="KW-0229">DNA integration</keyword>
<evidence type="ECO:0000256" key="5">
    <source>
        <dbReference type="PROSITE-ProRule" id="PRU01248"/>
    </source>
</evidence>
<dbReference type="InterPro" id="IPR002104">
    <property type="entry name" value="Integrase_catalytic"/>
</dbReference>
<dbReference type="PROSITE" id="PS51900">
    <property type="entry name" value="CB"/>
    <property type="match status" value="1"/>
</dbReference>
<dbReference type="Gene3D" id="1.10.150.130">
    <property type="match status" value="1"/>
</dbReference>
<dbReference type="Pfam" id="PF22022">
    <property type="entry name" value="Phage_int_M"/>
    <property type="match status" value="1"/>
</dbReference>
<evidence type="ECO:0000256" key="4">
    <source>
        <dbReference type="ARBA" id="ARBA00023172"/>
    </source>
</evidence>
<evidence type="ECO:0000256" key="2">
    <source>
        <dbReference type="ARBA" id="ARBA00022908"/>
    </source>
</evidence>
<protein>
    <submittedName>
        <fullName evidence="7">Integrase</fullName>
    </submittedName>
</protein>
<dbReference type="GeneID" id="78362653"/>
<feature type="domain" description="Core-binding (CB)" evidence="6">
    <location>
        <begin position="106"/>
        <end position="190"/>
    </location>
</feature>
<dbReference type="InterPro" id="IPR050808">
    <property type="entry name" value="Phage_Integrase"/>
</dbReference>
<evidence type="ECO:0000256" key="3">
    <source>
        <dbReference type="ARBA" id="ARBA00023125"/>
    </source>
</evidence>
<dbReference type="InterPro" id="IPR013762">
    <property type="entry name" value="Integrase-like_cat_sf"/>
</dbReference>
<dbReference type="InterPro" id="IPR025166">
    <property type="entry name" value="Integrase_DNA_bind_dom"/>
</dbReference>
<dbReference type="GO" id="GO:0003677">
    <property type="term" value="F:DNA binding"/>
    <property type="evidence" value="ECO:0007669"/>
    <property type="project" value="UniProtKB-UniRule"/>
</dbReference>
<keyword evidence="3 5" id="KW-0238">DNA-binding</keyword>
<dbReference type="GO" id="GO:0006310">
    <property type="term" value="P:DNA recombination"/>
    <property type="evidence" value="ECO:0007669"/>
    <property type="project" value="UniProtKB-KW"/>
</dbReference>
<dbReference type="Gene3D" id="1.10.443.10">
    <property type="entry name" value="Intergrase catalytic core"/>
    <property type="match status" value="1"/>
</dbReference>
<dbReference type="Proteomes" id="UP000214610">
    <property type="component" value="Unassembled WGS sequence"/>
</dbReference>
<dbReference type="Pfam" id="PF13356">
    <property type="entry name" value="Arm-DNA-bind_3"/>
    <property type="match status" value="1"/>
</dbReference>
<reference evidence="8" key="1">
    <citation type="submission" date="2017-05" db="EMBL/GenBank/DDBJ databases">
        <title>Improved OligoMM genomes.</title>
        <authorList>
            <person name="Garzetti D."/>
        </authorList>
    </citation>
    <scope>NUCLEOTIDE SEQUENCE [LARGE SCALE GENOMIC DNA]</scope>
    <source>
        <strain evidence="8">YL45</strain>
    </source>
</reference>